<name>A0A173MHN3_9BACT</name>
<dbReference type="Gene3D" id="2.170.130.10">
    <property type="entry name" value="TonB-dependent receptor, plug domain"/>
    <property type="match status" value="1"/>
</dbReference>
<gene>
    <name evidence="6" type="ORF">SAMN05421788_102385</name>
</gene>
<evidence type="ECO:0000256" key="3">
    <source>
        <dbReference type="ARBA" id="ARBA00023237"/>
    </source>
</evidence>
<evidence type="ECO:0000256" key="2">
    <source>
        <dbReference type="ARBA" id="ARBA00023136"/>
    </source>
</evidence>
<dbReference type="PANTHER" id="PTHR40980">
    <property type="entry name" value="PLUG DOMAIN-CONTAINING PROTEIN"/>
    <property type="match status" value="1"/>
</dbReference>
<dbReference type="Pfam" id="PF07715">
    <property type="entry name" value="Plug"/>
    <property type="match status" value="1"/>
</dbReference>
<protein>
    <submittedName>
        <fullName evidence="6">Outer membrane receptor proteins, mostly Fe transport</fullName>
    </submittedName>
</protein>
<evidence type="ECO:0000313" key="7">
    <source>
        <dbReference type="Proteomes" id="UP000186917"/>
    </source>
</evidence>
<dbReference type="InterPro" id="IPR036942">
    <property type="entry name" value="Beta-barrel_TonB_sf"/>
</dbReference>
<keyword evidence="7" id="KW-1185">Reference proteome</keyword>
<dbReference type="InterPro" id="IPR041700">
    <property type="entry name" value="OMP_b-brl_3"/>
</dbReference>
<sequence length="709" mass="80728">MLILCCLVANRNYAQTDTVKRALPDSQQVMTGKNLLPGVVVTGRKNALTLLPDKKVFEVGKDILSQNGSASDVLNGLPSVSVSPQGQVLLRGNPGVTVLINGRRSGLTQGNMLEQLQAAQIERIEVITSPSARYDAAGATGIINIILKKNHKAGFNGQVQITAGFPNDTRFNPSLNYQSDRFNFFSTLGIRKSDYRGLYASEQVTPAYTLAMDQKENRHDDGKMLYTGMDYRLTDKQTMTLAYLWNGTHDHDKTWLDYHYYHEVTDSIRQREGESWEHRNYNQLEYNYTRLFNQSGRKWTVDVQYDWWNSRKNWQLFTGKIYPERVAYPAMRTNNDNASHDLLLQTDWVQPLGTSSRLEAGIKTEARNVRYDFLAEQQQDSGYKVYDGMNSGIRYREHIQGAYLQGNHKRGKWNYLAGIRLEYTAIGLRGAGEVYEEHKNYLRVFPSLHIDYSVNEITTLQVHYSSRISRPALAQLSPFAELTDITSRYTGNPQLNPSYTSLCELGLLRRSGKFTVNPTLFYQHTMSPFAEYTWRNAHGVFITMPVNISGESRVGLELTMQYSAVSALQLSMDGNLFYFRQSGQYDGFDFAYNGFNCSGRISAQVKLPYGIGMQVRCNARGTDPAAQSVTRSLYWVDMGLNKKLWSDRLSLVADATNILDTRRYYTRMEKKDYLLNTMSRFNGARLRVSVVYKLTKEAAVRQAKTGNRS</sequence>
<dbReference type="KEGG" id="fln:FLA_3007"/>
<dbReference type="STRING" id="477680.SAMN05421788_102385"/>
<organism evidence="6 7">
    <name type="scientific">Filimonas lacunae</name>
    <dbReference type="NCBI Taxonomy" id="477680"/>
    <lineage>
        <taxon>Bacteria</taxon>
        <taxon>Pseudomonadati</taxon>
        <taxon>Bacteroidota</taxon>
        <taxon>Chitinophagia</taxon>
        <taxon>Chitinophagales</taxon>
        <taxon>Chitinophagaceae</taxon>
        <taxon>Filimonas</taxon>
    </lineage>
</organism>
<evidence type="ECO:0000313" key="6">
    <source>
        <dbReference type="EMBL" id="SIS96824.1"/>
    </source>
</evidence>
<evidence type="ECO:0000259" key="5">
    <source>
        <dbReference type="Pfam" id="PF14905"/>
    </source>
</evidence>
<evidence type="ECO:0000259" key="4">
    <source>
        <dbReference type="Pfam" id="PF07715"/>
    </source>
</evidence>
<dbReference type="PANTHER" id="PTHR40980:SF3">
    <property type="entry name" value="TONB-DEPENDENT RECEPTOR-LIKE BETA-BARREL DOMAIN-CONTAINING PROTEIN"/>
    <property type="match status" value="1"/>
</dbReference>
<dbReference type="SUPFAM" id="SSF56935">
    <property type="entry name" value="Porins"/>
    <property type="match status" value="1"/>
</dbReference>
<proteinExistence type="predicted"/>
<dbReference type="Pfam" id="PF14905">
    <property type="entry name" value="OMP_b-brl_3"/>
    <property type="match status" value="1"/>
</dbReference>
<feature type="domain" description="TonB-dependent receptor plug" evidence="4">
    <location>
        <begin position="66"/>
        <end position="141"/>
    </location>
</feature>
<keyword evidence="6" id="KW-0675">Receptor</keyword>
<dbReference type="EMBL" id="FTOR01000002">
    <property type="protein sequence ID" value="SIS96824.1"/>
    <property type="molecule type" value="Genomic_DNA"/>
</dbReference>
<dbReference type="Proteomes" id="UP000186917">
    <property type="component" value="Unassembled WGS sequence"/>
</dbReference>
<dbReference type="InterPro" id="IPR037066">
    <property type="entry name" value="Plug_dom_sf"/>
</dbReference>
<reference evidence="7" key="1">
    <citation type="submission" date="2017-01" db="EMBL/GenBank/DDBJ databases">
        <authorList>
            <person name="Varghese N."/>
            <person name="Submissions S."/>
        </authorList>
    </citation>
    <scope>NUCLEOTIDE SEQUENCE [LARGE SCALE GENOMIC DNA]</scope>
    <source>
        <strain evidence="7">DSM 21054</strain>
    </source>
</reference>
<dbReference type="AlphaFoldDB" id="A0A173MHN3"/>
<keyword evidence="2" id="KW-0472">Membrane</keyword>
<evidence type="ECO:0000256" key="1">
    <source>
        <dbReference type="ARBA" id="ARBA00004442"/>
    </source>
</evidence>
<comment type="subcellular location">
    <subcellularLocation>
        <location evidence="1">Cell outer membrane</location>
    </subcellularLocation>
</comment>
<keyword evidence="3" id="KW-0998">Cell outer membrane</keyword>
<dbReference type="RefSeq" id="WP_076378096.1">
    <property type="nucleotide sequence ID" value="NZ_AP017422.1"/>
</dbReference>
<dbReference type="GO" id="GO:0009279">
    <property type="term" value="C:cell outer membrane"/>
    <property type="evidence" value="ECO:0007669"/>
    <property type="project" value="UniProtKB-SubCell"/>
</dbReference>
<dbReference type="InterPro" id="IPR012910">
    <property type="entry name" value="Plug_dom"/>
</dbReference>
<dbReference type="Gene3D" id="2.40.170.20">
    <property type="entry name" value="TonB-dependent receptor, beta-barrel domain"/>
    <property type="match status" value="1"/>
</dbReference>
<accession>A0A173MHN3</accession>
<feature type="domain" description="Outer membrane protein beta-barrel" evidence="5">
    <location>
        <begin position="291"/>
        <end position="692"/>
    </location>
</feature>